<dbReference type="EMBL" id="JARKIF010000006">
    <property type="protein sequence ID" value="KAJ7636573.1"/>
    <property type="molecule type" value="Genomic_DNA"/>
</dbReference>
<reference evidence="1" key="1">
    <citation type="submission" date="2023-03" db="EMBL/GenBank/DDBJ databases">
        <title>Massive genome expansion in bonnet fungi (Mycena s.s.) driven by repeated elements and novel gene families across ecological guilds.</title>
        <authorList>
            <consortium name="Lawrence Berkeley National Laboratory"/>
            <person name="Harder C.B."/>
            <person name="Miyauchi S."/>
            <person name="Viragh M."/>
            <person name="Kuo A."/>
            <person name="Thoen E."/>
            <person name="Andreopoulos B."/>
            <person name="Lu D."/>
            <person name="Skrede I."/>
            <person name="Drula E."/>
            <person name="Henrissat B."/>
            <person name="Morin E."/>
            <person name="Kohler A."/>
            <person name="Barry K."/>
            <person name="LaButti K."/>
            <person name="Morin E."/>
            <person name="Salamov A."/>
            <person name="Lipzen A."/>
            <person name="Mereny Z."/>
            <person name="Hegedus B."/>
            <person name="Baldrian P."/>
            <person name="Stursova M."/>
            <person name="Weitz H."/>
            <person name="Taylor A."/>
            <person name="Grigoriev I.V."/>
            <person name="Nagy L.G."/>
            <person name="Martin F."/>
            <person name="Kauserud H."/>
        </authorList>
    </citation>
    <scope>NUCLEOTIDE SEQUENCE</scope>
    <source>
        <strain evidence="1">9284</strain>
    </source>
</reference>
<sequence length="178" mass="19713">MSCAISLRFQERDFLNSAITAPDGTIQYTITTATKGWTSTRTLTEVSGTRAGLVATINWVSKTFSIEGDERPWADLKGTPEARSFWSDIKCRVWTWAGSRYTVRYAPDDDDDGKMRYIVQGQGTRKDGAGLASETSEASSLNLARFSPTMQHLFRSTENAAVTFLPETGETERISSGY</sequence>
<proteinExistence type="predicted"/>
<comment type="caution">
    <text evidence="1">The sequence shown here is derived from an EMBL/GenBank/DDBJ whole genome shotgun (WGS) entry which is preliminary data.</text>
</comment>
<name>A0AAD7C1M3_9AGAR</name>
<evidence type="ECO:0000313" key="2">
    <source>
        <dbReference type="Proteomes" id="UP001221142"/>
    </source>
</evidence>
<accession>A0AAD7C1M3</accession>
<evidence type="ECO:0000313" key="1">
    <source>
        <dbReference type="EMBL" id="KAJ7636573.1"/>
    </source>
</evidence>
<organism evidence="1 2">
    <name type="scientific">Roridomyces roridus</name>
    <dbReference type="NCBI Taxonomy" id="1738132"/>
    <lineage>
        <taxon>Eukaryota</taxon>
        <taxon>Fungi</taxon>
        <taxon>Dikarya</taxon>
        <taxon>Basidiomycota</taxon>
        <taxon>Agaricomycotina</taxon>
        <taxon>Agaricomycetes</taxon>
        <taxon>Agaricomycetidae</taxon>
        <taxon>Agaricales</taxon>
        <taxon>Marasmiineae</taxon>
        <taxon>Mycenaceae</taxon>
        <taxon>Roridomyces</taxon>
    </lineage>
</organism>
<dbReference type="Proteomes" id="UP001221142">
    <property type="component" value="Unassembled WGS sequence"/>
</dbReference>
<dbReference type="AlphaFoldDB" id="A0AAD7C1M3"/>
<protein>
    <submittedName>
        <fullName evidence="1">Uncharacterized protein</fullName>
    </submittedName>
</protein>
<gene>
    <name evidence="1" type="ORF">FB45DRAFT_1055924</name>
</gene>
<keyword evidence="2" id="KW-1185">Reference proteome</keyword>